<dbReference type="GO" id="GO:0006511">
    <property type="term" value="P:ubiquitin-dependent protein catabolic process"/>
    <property type="evidence" value="ECO:0007669"/>
    <property type="project" value="InterPro"/>
</dbReference>
<dbReference type="SMART" id="SM00884">
    <property type="entry name" value="Cullin_Nedd8"/>
    <property type="match status" value="1"/>
</dbReference>
<gene>
    <name evidence="2" type="ORF">L484_024699</name>
</gene>
<evidence type="ECO:0000259" key="1">
    <source>
        <dbReference type="SMART" id="SM00884"/>
    </source>
</evidence>
<accession>W9RT79</accession>
<reference evidence="3" key="1">
    <citation type="submission" date="2013-01" db="EMBL/GenBank/DDBJ databases">
        <title>Draft Genome Sequence of a Mulberry Tree, Morus notabilis C.K. Schneid.</title>
        <authorList>
            <person name="He N."/>
            <person name="Zhao S."/>
        </authorList>
    </citation>
    <scope>NUCLEOTIDE SEQUENCE</scope>
</reference>
<dbReference type="EMBL" id="KE344580">
    <property type="protein sequence ID" value="EXB68684.1"/>
    <property type="molecule type" value="Genomic_DNA"/>
</dbReference>
<dbReference type="AlphaFoldDB" id="W9RT79"/>
<dbReference type="GO" id="GO:0031625">
    <property type="term" value="F:ubiquitin protein ligase binding"/>
    <property type="evidence" value="ECO:0007669"/>
    <property type="project" value="InterPro"/>
</dbReference>
<keyword evidence="3" id="KW-1185">Reference proteome</keyword>
<dbReference type="Gene3D" id="1.10.10.10">
    <property type="entry name" value="Winged helix-like DNA-binding domain superfamily/Winged helix DNA-binding domain"/>
    <property type="match status" value="1"/>
</dbReference>
<sequence length="179" mass="20720">MAYLLKNVVNVLVEMETRELENYKQDFEAVMDTIQVIIAGKGGFGISSFCLAMIRSRISQERLSFTVKYTNDSLNRSRKCCVTNGRTLLVQLNAEDGASISLVMKIIELHDTRYRCRDNADYEEQEIFGVSAAGDRVRWLLSPVFKPDIKLIKKRIEDLITREYLERQIDYPNTFMYIA</sequence>
<evidence type="ECO:0000313" key="3">
    <source>
        <dbReference type="Proteomes" id="UP000030645"/>
    </source>
</evidence>
<dbReference type="InterPro" id="IPR019559">
    <property type="entry name" value="Cullin_neddylation_domain"/>
</dbReference>
<dbReference type="InterPro" id="IPR016157">
    <property type="entry name" value="Cullin_CS"/>
</dbReference>
<dbReference type="InterPro" id="IPR036388">
    <property type="entry name" value="WH-like_DNA-bd_sf"/>
</dbReference>
<dbReference type="eggNOG" id="KOG2166">
    <property type="taxonomic scope" value="Eukaryota"/>
</dbReference>
<dbReference type="InterPro" id="IPR036390">
    <property type="entry name" value="WH_DNA-bd_sf"/>
</dbReference>
<dbReference type="PROSITE" id="PS01256">
    <property type="entry name" value="CULLIN_1"/>
    <property type="match status" value="1"/>
</dbReference>
<dbReference type="STRING" id="981085.W9RT79"/>
<name>W9RT79_9ROSA</name>
<organism evidence="2 3">
    <name type="scientific">Morus notabilis</name>
    <dbReference type="NCBI Taxonomy" id="981085"/>
    <lineage>
        <taxon>Eukaryota</taxon>
        <taxon>Viridiplantae</taxon>
        <taxon>Streptophyta</taxon>
        <taxon>Embryophyta</taxon>
        <taxon>Tracheophyta</taxon>
        <taxon>Spermatophyta</taxon>
        <taxon>Magnoliopsida</taxon>
        <taxon>eudicotyledons</taxon>
        <taxon>Gunneridae</taxon>
        <taxon>Pentapetalae</taxon>
        <taxon>rosids</taxon>
        <taxon>fabids</taxon>
        <taxon>Rosales</taxon>
        <taxon>Moraceae</taxon>
        <taxon>Moreae</taxon>
        <taxon>Morus</taxon>
    </lineage>
</organism>
<dbReference type="Proteomes" id="UP000030645">
    <property type="component" value="Unassembled WGS sequence"/>
</dbReference>
<protein>
    <recommendedName>
        <fullName evidence="1">Cullin neddylation domain-containing protein</fullName>
    </recommendedName>
</protein>
<proteinExistence type="predicted"/>
<dbReference type="SUPFAM" id="SSF46785">
    <property type="entry name" value="Winged helix' DNA-binding domain"/>
    <property type="match status" value="1"/>
</dbReference>
<feature type="domain" description="Cullin neddylation" evidence="1">
    <location>
        <begin position="122"/>
        <end position="173"/>
    </location>
</feature>
<dbReference type="GO" id="GO:0031461">
    <property type="term" value="C:cullin-RING ubiquitin ligase complex"/>
    <property type="evidence" value="ECO:0007669"/>
    <property type="project" value="InterPro"/>
</dbReference>
<evidence type="ECO:0000313" key="2">
    <source>
        <dbReference type="EMBL" id="EXB68684.1"/>
    </source>
</evidence>